<dbReference type="Gene3D" id="3.90.550.10">
    <property type="entry name" value="Spore Coat Polysaccharide Biosynthesis Protein SpsA, Chain A"/>
    <property type="match status" value="1"/>
</dbReference>
<dbReference type="PANTHER" id="PTHR43685:SF2">
    <property type="entry name" value="GLYCOSYLTRANSFERASE 2-LIKE DOMAIN-CONTAINING PROTEIN"/>
    <property type="match status" value="1"/>
</dbReference>
<keyword evidence="3" id="KW-1185">Reference proteome</keyword>
<dbReference type="Pfam" id="PF00535">
    <property type="entry name" value="Glycos_transf_2"/>
    <property type="match status" value="1"/>
</dbReference>
<sequence>MSPRVSIVIPAYNNAAYLAATLESVTAQTYPDFEVVIADHSSIDGTSEIIQSFAGDPRIRVLSPTPHGGGAKANWNRVSQHAEGEWIKLVCGDDLIAPEALEIQMAAAQEHPSAVMVASKRAVVDAHGAPVIASRGLAGLEGLVSGRDAVRATVRSGTNIFGEPAAVLLRRDVLADGWWDDTFPYMIDETAYVRVLRSGDCVAVPQTLASFRISASQWSVRLAKAQAEQAAGLHRAILAAHPEAVSPADVRRGNALALANAYARRLVYLGLRRRMGKENVVASTT</sequence>
<dbReference type="InterPro" id="IPR029044">
    <property type="entry name" value="Nucleotide-diphossugar_trans"/>
</dbReference>
<dbReference type="InterPro" id="IPR001173">
    <property type="entry name" value="Glyco_trans_2-like"/>
</dbReference>
<evidence type="ECO:0000259" key="1">
    <source>
        <dbReference type="Pfam" id="PF00535"/>
    </source>
</evidence>
<evidence type="ECO:0000313" key="3">
    <source>
        <dbReference type="Proteomes" id="UP001206924"/>
    </source>
</evidence>
<reference evidence="2 3" key="1">
    <citation type="submission" date="2022-07" db="EMBL/GenBank/DDBJ databases">
        <title>Novel species in genus Arthrobacter.</title>
        <authorList>
            <person name="Liu Y."/>
        </authorList>
    </citation>
    <scope>NUCLEOTIDE SEQUENCE [LARGE SCALE GENOMIC DNA]</scope>
    <source>
        <strain evidence="3">zg-Y859</strain>
    </source>
</reference>
<comment type="caution">
    <text evidence="2">The sequence shown here is derived from an EMBL/GenBank/DDBJ whole genome shotgun (WGS) entry which is preliminary data.</text>
</comment>
<gene>
    <name evidence="2" type="ORF">NNX28_06080</name>
</gene>
<dbReference type="InterPro" id="IPR050834">
    <property type="entry name" value="Glycosyltransf_2"/>
</dbReference>
<name>A0ABT1NP59_9MICC</name>
<proteinExistence type="predicted"/>
<dbReference type="Proteomes" id="UP001206924">
    <property type="component" value="Unassembled WGS sequence"/>
</dbReference>
<protein>
    <submittedName>
        <fullName evidence="2">Glycosyltransferase family 2 protein</fullName>
    </submittedName>
</protein>
<dbReference type="EMBL" id="JANFLP010000006">
    <property type="protein sequence ID" value="MCQ1949498.1"/>
    <property type="molecule type" value="Genomic_DNA"/>
</dbReference>
<feature type="domain" description="Glycosyltransferase 2-like" evidence="1">
    <location>
        <begin position="6"/>
        <end position="124"/>
    </location>
</feature>
<evidence type="ECO:0000313" key="2">
    <source>
        <dbReference type="EMBL" id="MCQ1949498.1"/>
    </source>
</evidence>
<dbReference type="SUPFAM" id="SSF53448">
    <property type="entry name" value="Nucleotide-diphospho-sugar transferases"/>
    <property type="match status" value="1"/>
</dbReference>
<accession>A0ABT1NP59</accession>
<organism evidence="2 3">
    <name type="scientific">Arthrobacter jinronghuae</name>
    <dbReference type="NCBI Taxonomy" id="2964609"/>
    <lineage>
        <taxon>Bacteria</taxon>
        <taxon>Bacillati</taxon>
        <taxon>Actinomycetota</taxon>
        <taxon>Actinomycetes</taxon>
        <taxon>Micrococcales</taxon>
        <taxon>Micrococcaceae</taxon>
        <taxon>Arthrobacter</taxon>
    </lineage>
</organism>
<dbReference type="CDD" id="cd00761">
    <property type="entry name" value="Glyco_tranf_GTA_type"/>
    <property type="match status" value="1"/>
</dbReference>
<dbReference type="PANTHER" id="PTHR43685">
    <property type="entry name" value="GLYCOSYLTRANSFERASE"/>
    <property type="match status" value="1"/>
</dbReference>
<dbReference type="RefSeq" id="WP_255865146.1">
    <property type="nucleotide sequence ID" value="NZ_CP104263.1"/>
</dbReference>